<sequence>MNSYIPTFLWHASSIEDPLSSHVMNRLVNM</sequence>
<reference evidence="1" key="1">
    <citation type="submission" date="2014-11" db="EMBL/GenBank/DDBJ databases">
        <authorList>
            <person name="Amaro Gonzalez C."/>
        </authorList>
    </citation>
    <scope>NUCLEOTIDE SEQUENCE</scope>
</reference>
<dbReference type="EMBL" id="GBXM01100624">
    <property type="protein sequence ID" value="JAH07953.1"/>
    <property type="molecule type" value="Transcribed_RNA"/>
</dbReference>
<protein>
    <submittedName>
        <fullName evidence="1">Uncharacterized protein</fullName>
    </submittedName>
</protein>
<organism evidence="1">
    <name type="scientific">Anguilla anguilla</name>
    <name type="common">European freshwater eel</name>
    <name type="synonym">Muraena anguilla</name>
    <dbReference type="NCBI Taxonomy" id="7936"/>
    <lineage>
        <taxon>Eukaryota</taxon>
        <taxon>Metazoa</taxon>
        <taxon>Chordata</taxon>
        <taxon>Craniata</taxon>
        <taxon>Vertebrata</taxon>
        <taxon>Euteleostomi</taxon>
        <taxon>Actinopterygii</taxon>
        <taxon>Neopterygii</taxon>
        <taxon>Teleostei</taxon>
        <taxon>Anguilliformes</taxon>
        <taxon>Anguillidae</taxon>
        <taxon>Anguilla</taxon>
    </lineage>
</organism>
<evidence type="ECO:0000313" key="1">
    <source>
        <dbReference type="EMBL" id="JAH07953.1"/>
    </source>
</evidence>
<dbReference type="AlphaFoldDB" id="A0A0E9PVS0"/>
<name>A0A0E9PVS0_ANGAN</name>
<proteinExistence type="predicted"/>
<reference evidence="1" key="2">
    <citation type="journal article" date="2015" name="Fish Shellfish Immunol.">
        <title>Early steps in the European eel (Anguilla anguilla)-Vibrio vulnificus interaction in the gills: Role of the RtxA13 toxin.</title>
        <authorList>
            <person name="Callol A."/>
            <person name="Pajuelo D."/>
            <person name="Ebbesson L."/>
            <person name="Teles M."/>
            <person name="MacKenzie S."/>
            <person name="Amaro C."/>
        </authorList>
    </citation>
    <scope>NUCLEOTIDE SEQUENCE</scope>
</reference>
<accession>A0A0E9PVS0</accession>